<evidence type="ECO:0000313" key="2">
    <source>
        <dbReference type="EMBL" id="MDJ1498289.1"/>
    </source>
</evidence>
<evidence type="ECO:0000313" key="3">
    <source>
        <dbReference type="Proteomes" id="UP001228581"/>
    </source>
</evidence>
<reference evidence="2 3" key="1">
    <citation type="submission" date="2023-05" db="EMBL/GenBank/DDBJ databases">
        <authorList>
            <person name="Zhang X."/>
        </authorList>
    </citation>
    <scope>NUCLEOTIDE SEQUENCE [LARGE SCALE GENOMIC DNA]</scope>
    <source>
        <strain evidence="2 3">DM2B3-1</strain>
    </source>
</reference>
<protein>
    <submittedName>
        <fullName evidence="2">Helix-turn-helix domain-containing protein</fullName>
    </submittedName>
</protein>
<dbReference type="Gene3D" id="1.10.10.60">
    <property type="entry name" value="Homeodomain-like"/>
    <property type="match status" value="1"/>
</dbReference>
<organism evidence="2 3">
    <name type="scientific">Xanthocytophaga flava</name>
    <dbReference type="NCBI Taxonomy" id="3048013"/>
    <lineage>
        <taxon>Bacteria</taxon>
        <taxon>Pseudomonadati</taxon>
        <taxon>Bacteroidota</taxon>
        <taxon>Cytophagia</taxon>
        <taxon>Cytophagales</taxon>
        <taxon>Rhodocytophagaceae</taxon>
        <taxon>Xanthocytophaga</taxon>
    </lineage>
</organism>
<dbReference type="EMBL" id="JASJOT010000043">
    <property type="protein sequence ID" value="MDJ1498289.1"/>
    <property type="molecule type" value="Genomic_DNA"/>
</dbReference>
<dbReference type="PROSITE" id="PS01124">
    <property type="entry name" value="HTH_ARAC_FAMILY_2"/>
    <property type="match status" value="1"/>
</dbReference>
<sequence>MKGYTSCRISVPSAFEEVFSHFYYAENQSGQIIEKTLLPSYQTIMIFNFGNPASFVSKTNELISVERCIVLGPIKHAFDYILPDGAQILICNFKDDAFSRFFAHADLTQGLAMHPDELLNQNCFTTLWSEIKEIDCNTNRVEKILDFCKPYLRNRNEIAEQIAGSDSTTFNPIKEISKKNKLSERSVQLNHKKYFGYTSKEMYRYGRFLKAIQLVQSISSGNTKVDWLDIIDQCGYYDQSQLIKDFNYYLHLSPSKYLKFQEAICNPKS</sequence>
<gene>
    <name evidence="2" type="ORF">QNI19_35465</name>
</gene>
<dbReference type="Proteomes" id="UP001228581">
    <property type="component" value="Unassembled WGS sequence"/>
</dbReference>
<dbReference type="SMART" id="SM00342">
    <property type="entry name" value="HTH_ARAC"/>
    <property type="match status" value="1"/>
</dbReference>
<accession>A0ABT7CWZ1</accession>
<proteinExistence type="predicted"/>
<comment type="caution">
    <text evidence="2">The sequence shown here is derived from an EMBL/GenBank/DDBJ whole genome shotgun (WGS) entry which is preliminary data.</text>
</comment>
<evidence type="ECO:0000259" key="1">
    <source>
        <dbReference type="PROSITE" id="PS01124"/>
    </source>
</evidence>
<keyword evidence="3" id="KW-1185">Reference proteome</keyword>
<name>A0ABT7CWZ1_9BACT</name>
<feature type="domain" description="HTH araC/xylS-type" evidence="1">
    <location>
        <begin position="156"/>
        <end position="260"/>
    </location>
</feature>
<dbReference type="InterPro" id="IPR018060">
    <property type="entry name" value="HTH_AraC"/>
</dbReference>
<dbReference type="RefSeq" id="WP_314004592.1">
    <property type="nucleotide sequence ID" value="NZ_JASJOT010000043.1"/>
</dbReference>